<evidence type="ECO:0000256" key="5">
    <source>
        <dbReference type="ARBA" id="ARBA00023136"/>
    </source>
</evidence>
<dbReference type="Gene3D" id="1.10.1450.10">
    <property type="entry name" value="Tetraspanin"/>
    <property type="match status" value="1"/>
</dbReference>
<feature type="transmembrane region" description="Helical" evidence="6">
    <location>
        <begin position="12"/>
        <end position="34"/>
    </location>
</feature>
<dbReference type="Proteomes" id="UP000887574">
    <property type="component" value="Unplaced"/>
</dbReference>
<dbReference type="SUPFAM" id="SSF48652">
    <property type="entry name" value="Tetraspanin"/>
    <property type="match status" value="1"/>
</dbReference>
<dbReference type="InterPro" id="IPR000301">
    <property type="entry name" value="Tetraspanin_animals"/>
</dbReference>
<dbReference type="WBParaSite" id="jg17368">
    <property type="protein sequence ID" value="jg17368"/>
    <property type="gene ID" value="jg17368"/>
</dbReference>
<dbReference type="PIRSF" id="PIRSF002419">
    <property type="entry name" value="Tetraspanin"/>
    <property type="match status" value="1"/>
</dbReference>
<evidence type="ECO:0000313" key="8">
    <source>
        <dbReference type="WBParaSite" id="jg17368"/>
    </source>
</evidence>
<dbReference type="PANTHER" id="PTHR19282:SF456">
    <property type="entry name" value="CD63 MOLECULE"/>
    <property type="match status" value="1"/>
</dbReference>
<protein>
    <recommendedName>
        <fullName evidence="6">Tetraspanin</fullName>
    </recommendedName>
</protein>
<keyword evidence="5 6" id="KW-0472">Membrane</keyword>
<accession>A0A915D8W1</accession>
<organism evidence="7 8">
    <name type="scientific">Ditylenchus dipsaci</name>
    <dbReference type="NCBI Taxonomy" id="166011"/>
    <lineage>
        <taxon>Eukaryota</taxon>
        <taxon>Metazoa</taxon>
        <taxon>Ecdysozoa</taxon>
        <taxon>Nematoda</taxon>
        <taxon>Chromadorea</taxon>
        <taxon>Rhabditida</taxon>
        <taxon>Tylenchina</taxon>
        <taxon>Tylenchomorpha</taxon>
        <taxon>Sphaerularioidea</taxon>
        <taxon>Anguinidae</taxon>
        <taxon>Anguininae</taxon>
        <taxon>Ditylenchus</taxon>
    </lineage>
</organism>
<comment type="caution">
    <text evidence="6">Lacks conserved residue(s) required for the propagation of feature annotation.</text>
</comment>
<comment type="similarity">
    <text evidence="2 6">Belongs to the tetraspanin (TM4SF) family.</text>
</comment>
<dbReference type="InterPro" id="IPR018499">
    <property type="entry name" value="Tetraspanin/Peripherin"/>
</dbReference>
<dbReference type="PANTHER" id="PTHR19282">
    <property type="entry name" value="TETRASPANIN"/>
    <property type="match status" value="1"/>
</dbReference>
<feature type="transmembrane region" description="Helical" evidence="6">
    <location>
        <begin position="85"/>
        <end position="106"/>
    </location>
</feature>
<evidence type="ECO:0000256" key="1">
    <source>
        <dbReference type="ARBA" id="ARBA00004141"/>
    </source>
</evidence>
<evidence type="ECO:0000256" key="4">
    <source>
        <dbReference type="ARBA" id="ARBA00022989"/>
    </source>
</evidence>
<evidence type="ECO:0000313" key="7">
    <source>
        <dbReference type="Proteomes" id="UP000887574"/>
    </source>
</evidence>
<keyword evidence="3 6" id="KW-0812">Transmembrane</keyword>
<keyword evidence="7" id="KW-1185">Reference proteome</keyword>
<dbReference type="AlphaFoldDB" id="A0A915D8W1"/>
<comment type="subcellular location">
    <subcellularLocation>
        <location evidence="1 6">Membrane</location>
        <topology evidence="1 6">Multi-pass membrane protein</topology>
    </subcellularLocation>
</comment>
<reference evidence="8" key="1">
    <citation type="submission" date="2022-11" db="UniProtKB">
        <authorList>
            <consortium name="WormBaseParasite"/>
        </authorList>
    </citation>
    <scope>IDENTIFICATION</scope>
</reference>
<dbReference type="PRINTS" id="PR00259">
    <property type="entry name" value="TMFOUR"/>
</dbReference>
<feature type="transmembrane region" description="Helical" evidence="6">
    <location>
        <begin position="54"/>
        <end position="73"/>
    </location>
</feature>
<sequence>MVEGGITLVKYLLFFANFILWVLGLALVIVGAVLQLKYAGILDILGDERLATPVILLAAGCLCALLGFLGYCGAIRENYCLTSSFAVLLALFLLTETAVAIAAYALHEPLHIFLVNQLTQGMERYNKSKGVAMAWDQTQQQMQCCGVNNFTDWRPVLQTPVVYTSMKAVPRWCSLCFTILGVCKVCIPG</sequence>
<evidence type="ECO:0000256" key="2">
    <source>
        <dbReference type="ARBA" id="ARBA00006840"/>
    </source>
</evidence>
<evidence type="ECO:0000256" key="3">
    <source>
        <dbReference type="ARBA" id="ARBA00022692"/>
    </source>
</evidence>
<dbReference type="InterPro" id="IPR008952">
    <property type="entry name" value="Tetraspanin_EC2_sf"/>
</dbReference>
<dbReference type="Pfam" id="PF00335">
    <property type="entry name" value="Tetraspanin"/>
    <property type="match status" value="1"/>
</dbReference>
<dbReference type="GO" id="GO:0005886">
    <property type="term" value="C:plasma membrane"/>
    <property type="evidence" value="ECO:0007669"/>
    <property type="project" value="TreeGrafter"/>
</dbReference>
<evidence type="ECO:0000256" key="6">
    <source>
        <dbReference type="RuleBase" id="RU361218"/>
    </source>
</evidence>
<name>A0A915D8W1_9BILA</name>
<keyword evidence="4 6" id="KW-1133">Transmembrane helix</keyword>
<proteinExistence type="inferred from homology"/>